<reference evidence="2" key="1">
    <citation type="submission" date="2023-10" db="EMBL/GenBank/DDBJ databases">
        <authorList>
            <person name="Hackl T."/>
        </authorList>
    </citation>
    <scope>NUCLEOTIDE SEQUENCE</scope>
</reference>
<feature type="compositionally biased region" description="Polar residues" evidence="1">
    <location>
        <begin position="237"/>
        <end position="248"/>
    </location>
</feature>
<name>A0AAI8W045_9PEZI</name>
<evidence type="ECO:0000313" key="3">
    <source>
        <dbReference type="Proteomes" id="UP001295740"/>
    </source>
</evidence>
<accession>A0AAI8W045</accession>
<protein>
    <submittedName>
        <fullName evidence="2">Uu.00g023620.m01.CDS01</fullName>
    </submittedName>
</protein>
<dbReference type="EMBL" id="CAUWAG010000020">
    <property type="protein sequence ID" value="CAJ2514243.1"/>
    <property type="molecule type" value="Genomic_DNA"/>
</dbReference>
<gene>
    <name evidence="2" type="ORF">KHLLAP_LOCUS14711</name>
</gene>
<proteinExistence type="predicted"/>
<organism evidence="2 3">
    <name type="scientific">Anthostomella pinea</name>
    <dbReference type="NCBI Taxonomy" id="933095"/>
    <lineage>
        <taxon>Eukaryota</taxon>
        <taxon>Fungi</taxon>
        <taxon>Dikarya</taxon>
        <taxon>Ascomycota</taxon>
        <taxon>Pezizomycotina</taxon>
        <taxon>Sordariomycetes</taxon>
        <taxon>Xylariomycetidae</taxon>
        <taxon>Xylariales</taxon>
        <taxon>Xylariaceae</taxon>
        <taxon>Anthostomella</taxon>
    </lineage>
</organism>
<dbReference type="InterPro" id="IPR052635">
    <property type="entry name" value="Sec_Metab_Biosynth_Reg"/>
</dbReference>
<feature type="region of interest" description="Disordered" evidence="1">
    <location>
        <begin position="225"/>
        <end position="253"/>
    </location>
</feature>
<keyword evidence="3" id="KW-1185">Reference proteome</keyword>
<feature type="compositionally biased region" description="Basic and acidic residues" evidence="1">
    <location>
        <begin position="407"/>
        <end position="424"/>
    </location>
</feature>
<dbReference type="AlphaFoldDB" id="A0AAI8W045"/>
<feature type="region of interest" description="Disordered" evidence="1">
    <location>
        <begin position="532"/>
        <end position="552"/>
    </location>
</feature>
<feature type="region of interest" description="Disordered" evidence="1">
    <location>
        <begin position="60"/>
        <end position="90"/>
    </location>
</feature>
<comment type="caution">
    <text evidence="2">The sequence shown here is derived from an EMBL/GenBank/DDBJ whole genome shotgun (WGS) entry which is preliminary data.</text>
</comment>
<evidence type="ECO:0000313" key="2">
    <source>
        <dbReference type="EMBL" id="CAJ2514243.1"/>
    </source>
</evidence>
<dbReference type="PANTHER" id="PTHR39607:SF1">
    <property type="entry name" value="B-ZIP TRANSCRIPTION FACTOR (EUROFUNG)"/>
    <property type="match status" value="1"/>
</dbReference>
<dbReference type="Proteomes" id="UP001295740">
    <property type="component" value="Unassembled WGS sequence"/>
</dbReference>
<dbReference type="PANTHER" id="PTHR39607">
    <property type="entry name" value="XANTHOCILLIN BIOSYNTHESIS CLUSTER TRANSCRIPTION FACTOR XANC-RELATED"/>
    <property type="match status" value="1"/>
</dbReference>
<sequence length="587" mass="66515">MSEGFDEKWKYGKPDGTTKSRDDISRGHTGVFQLRQRRRIQNRIAQRNYRKNLKGRLEDLEKRAGSSDEAPLLTRTTENQTLSSSRSPKKTSFFKASNLTRSIFQRFASLVSVLSTEGSEGHAEHAEHAARVVDDTTRFRIWADNIGAHHPALDARSTEARLKDAPEVAERICDILAELRDNRDNAYEACTISEQDDALRGRVEKVGSDLINGIKQHTDSIVNPEDRVSEHDDDQRATNMADHTTPYTSKPDIYHPVPVQTEAYHRLPCEFVGLASCDYSFDYDDTAVWIEHTIQVHLSDELPNKVLCWFCDEYSFDASHPDIEGNRRTNFYQRIRHIRDHFLNEGKTVEQIRPDFHMLEHLNRHGLITKAAYTKARRYCEVPRVSGIYAPGYVPEERWVRRWRSRGRGEQNDSSIREHPEQDLHTSVFEADTPEYGAEVDVQLAQQSLTEHRSLLVKVLDALVEQVDTLDYNHSKGAAKPRPMPSHKLFSADEDAADTVDDTLAGIAAKSQPSSAVSGSYKIRPQIQVKYQGYPIGPPSPDGAPGATHRDRKGAIADTRCIVEDALDLCDAALGIERSVSSRRFRE</sequence>
<feature type="compositionally biased region" description="Basic and acidic residues" evidence="1">
    <location>
        <begin position="1"/>
        <end position="26"/>
    </location>
</feature>
<feature type="compositionally biased region" description="Polar residues" evidence="1">
    <location>
        <begin position="74"/>
        <end position="86"/>
    </location>
</feature>
<feature type="region of interest" description="Disordered" evidence="1">
    <location>
        <begin position="1"/>
        <end position="31"/>
    </location>
</feature>
<feature type="compositionally biased region" description="Basic and acidic residues" evidence="1">
    <location>
        <begin position="225"/>
        <end position="236"/>
    </location>
</feature>
<evidence type="ECO:0000256" key="1">
    <source>
        <dbReference type="SAM" id="MobiDB-lite"/>
    </source>
</evidence>
<feature type="region of interest" description="Disordered" evidence="1">
    <location>
        <begin position="405"/>
        <end position="424"/>
    </location>
</feature>